<organism evidence="1 2">
    <name type="scientific">Desulfomonile tiedjei (strain ATCC 49306 / DSM 6799 / DCB-1)</name>
    <dbReference type="NCBI Taxonomy" id="706587"/>
    <lineage>
        <taxon>Bacteria</taxon>
        <taxon>Pseudomonadati</taxon>
        <taxon>Thermodesulfobacteriota</taxon>
        <taxon>Desulfomonilia</taxon>
        <taxon>Desulfomonilales</taxon>
        <taxon>Desulfomonilaceae</taxon>
        <taxon>Desulfomonile</taxon>
    </lineage>
</organism>
<evidence type="ECO:0000313" key="1">
    <source>
        <dbReference type="EMBL" id="AFM26100.1"/>
    </source>
</evidence>
<dbReference type="OrthoDB" id="9801263at2"/>
<dbReference type="eggNOG" id="COG0666">
    <property type="taxonomic scope" value="Bacteria"/>
</dbReference>
<dbReference type="AlphaFoldDB" id="I4C959"/>
<keyword evidence="2" id="KW-1185">Reference proteome</keyword>
<dbReference type="EMBL" id="CP003360">
    <property type="protein sequence ID" value="AFM26100.1"/>
    <property type="molecule type" value="Genomic_DNA"/>
</dbReference>
<evidence type="ECO:0000313" key="2">
    <source>
        <dbReference type="Proteomes" id="UP000006055"/>
    </source>
</evidence>
<dbReference type="Proteomes" id="UP000006055">
    <property type="component" value="Chromosome"/>
</dbReference>
<proteinExistence type="predicted"/>
<protein>
    <submittedName>
        <fullName evidence="1">Uncharacterized protein</fullName>
    </submittedName>
</protein>
<dbReference type="RefSeq" id="WP_014811234.1">
    <property type="nucleotide sequence ID" value="NC_018025.1"/>
</dbReference>
<reference evidence="2" key="1">
    <citation type="submission" date="2012-06" db="EMBL/GenBank/DDBJ databases">
        <title>Complete sequence of chromosome of Desulfomonile tiedjei DSM 6799.</title>
        <authorList>
            <person name="Lucas S."/>
            <person name="Copeland A."/>
            <person name="Lapidus A."/>
            <person name="Glavina del Rio T."/>
            <person name="Dalin E."/>
            <person name="Tice H."/>
            <person name="Bruce D."/>
            <person name="Goodwin L."/>
            <person name="Pitluck S."/>
            <person name="Peters L."/>
            <person name="Ovchinnikova G."/>
            <person name="Zeytun A."/>
            <person name="Lu M."/>
            <person name="Kyrpides N."/>
            <person name="Mavromatis K."/>
            <person name="Ivanova N."/>
            <person name="Brettin T."/>
            <person name="Detter J.C."/>
            <person name="Han C."/>
            <person name="Larimer F."/>
            <person name="Land M."/>
            <person name="Hauser L."/>
            <person name="Markowitz V."/>
            <person name="Cheng J.-F."/>
            <person name="Hugenholtz P."/>
            <person name="Woyke T."/>
            <person name="Wu D."/>
            <person name="Spring S."/>
            <person name="Schroeder M."/>
            <person name="Brambilla E."/>
            <person name="Klenk H.-P."/>
            <person name="Eisen J.A."/>
        </authorList>
    </citation>
    <scope>NUCLEOTIDE SEQUENCE [LARGE SCALE GENOMIC DNA]</scope>
    <source>
        <strain evidence="2">ATCC 49306 / DSM 6799 / DCB-1</strain>
    </source>
</reference>
<gene>
    <name evidence="1" type="ordered locus">Desti_3448</name>
</gene>
<accession>I4C959</accession>
<dbReference type="STRING" id="706587.Desti_3448"/>
<name>I4C959_DESTA</name>
<dbReference type="HOGENOM" id="CLU_1097225_0_0_7"/>
<sequence>MKNTTTEGNPENPQSDSSVLIDIDGIVKGINLRAVNTVEVGKMEIGEYILDELFQGRLGDAVSRNPYKSQSLVDVSKHPDLMVDRRTLGGWVRAADLKRTLTDLKADCSNLTLSHYALLLRVTDEKTRNDLAEKASKGAWSVRRLTEKVYETKKAKVYGGRMKDLRKMLENPLAYYGDEEAKKMLMDSILLQEELESEDRIRLIKTIDKTRPRLMEQLDLLDAAKKRLVRIELSEPEPEMA</sequence>
<dbReference type="KEGG" id="dti:Desti_3448"/>